<evidence type="ECO:0008006" key="5">
    <source>
        <dbReference type="Google" id="ProtNLM"/>
    </source>
</evidence>
<evidence type="ECO:0000256" key="2">
    <source>
        <dbReference type="SAM" id="SignalP"/>
    </source>
</evidence>
<proteinExistence type="predicted"/>
<reference evidence="3 4" key="1">
    <citation type="submission" date="2020-06" db="EMBL/GenBank/DDBJ databases">
        <title>Sphingomonas hominis sp. nov., a member of the Sphingomonas, isolated from the hair of a 22-year-old girl.</title>
        <authorList>
            <person name="Zhang D.-F."/>
            <person name="Cui X.-W."/>
        </authorList>
    </citation>
    <scope>NUCLEOTIDE SEQUENCE [LARGE SCALE GENOMIC DNA]</scope>
    <source>
        <strain evidence="3 4">HHU CXW</strain>
    </source>
</reference>
<name>A0ABX2JE20_9SPHN</name>
<sequence length="176" mass="18817">MIASRLPLRLSTLLLLGVGACVAPPRAPAPVDLPRPTPTLALPAPAPVDWQDWPRTPGTWTYQRDARGSRALFGTAGQDARAVLRCDRAERRLFLSRSGGETTPFTIRTTATTRSIAAQPTGGTPPYVATAFAPNDPLLDAMAFSRGRFVIEQAGTPALVLPPYAEVGRVIEDCRG</sequence>
<comment type="caution">
    <text evidence="3">The sequence shown here is derived from an EMBL/GenBank/DDBJ whole genome shotgun (WGS) entry which is preliminary data.</text>
</comment>
<organism evidence="3 4">
    <name type="scientific">Sphingomonas hominis</name>
    <dbReference type="NCBI Taxonomy" id="2741495"/>
    <lineage>
        <taxon>Bacteria</taxon>
        <taxon>Pseudomonadati</taxon>
        <taxon>Pseudomonadota</taxon>
        <taxon>Alphaproteobacteria</taxon>
        <taxon>Sphingomonadales</taxon>
        <taxon>Sphingomonadaceae</taxon>
        <taxon>Sphingomonas</taxon>
    </lineage>
</organism>
<evidence type="ECO:0000313" key="4">
    <source>
        <dbReference type="Proteomes" id="UP000621447"/>
    </source>
</evidence>
<protein>
    <recommendedName>
        <fullName evidence="5">Lipoprotein</fullName>
    </recommendedName>
</protein>
<dbReference type="RefSeq" id="WP_174193002.1">
    <property type="nucleotide sequence ID" value="NZ_JABULH010000002.1"/>
</dbReference>
<keyword evidence="4" id="KW-1185">Reference proteome</keyword>
<evidence type="ECO:0000256" key="1">
    <source>
        <dbReference type="SAM" id="MobiDB-lite"/>
    </source>
</evidence>
<accession>A0ABX2JE20</accession>
<evidence type="ECO:0000313" key="3">
    <source>
        <dbReference type="EMBL" id="NTS64698.1"/>
    </source>
</evidence>
<feature type="region of interest" description="Disordered" evidence="1">
    <location>
        <begin position="27"/>
        <end position="48"/>
    </location>
</feature>
<keyword evidence="2" id="KW-0732">Signal</keyword>
<feature type="signal peptide" evidence="2">
    <location>
        <begin position="1"/>
        <end position="23"/>
    </location>
</feature>
<dbReference type="EMBL" id="JABULH010000002">
    <property type="protein sequence ID" value="NTS64698.1"/>
    <property type="molecule type" value="Genomic_DNA"/>
</dbReference>
<gene>
    <name evidence="3" type="ORF">HRV97_05960</name>
</gene>
<feature type="compositionally biased region" description="Pro residues" evidence="1">
    <location>
        <begin position="27"/>
        <end position="37"/>
    </location>
</feature>
<dbReference type="PROSITE" id="PS51257">
    <property type="entry name" value="PROKAR_LIPOPROTEIN"/>
    <property type="match status" value="1"/>
</dbReference>
<feature type="chain" id="PRO_5046718454" description="Lipoprotein" evidence="2">
    <location>
        <begin position="24"/>
        <end position="176"/>
    </location>
</feature>
<dbReference type="Proteomes" id="UP000621447">
    <property type="component" value="Unassembled WGS sequence"/>
</dbReference>